<dbReference type="Pfam" id="PF01590">
    <property type="entry name" value="GAF"/>
    <property type="match status" value="1"/>
</dbReference>
<evidence type="ECO:0000313" key="4">
    <source>
        <dbReference type="EMBL" id="VFK08969.1"/>
    </source>
</evidence>
<accession>A0A450SP55</accession>
<dbReference type="SUPFAM" id="SSF55781">
    <property type="entry name" value="GAF domain-like"/>
    <property type="match status" value="1"/>
</dbReference>
<protein>
    <submittedName>
        <fullName evidence="3">GAF domain-containing protein</fullName>
    </submittedName>
</protein>
<dbReference type="EMBL" id="CAADFA010000093">
    <property type="protein sequence ID" value="VFJ51115.1"/>
    <property type="molecule type" value="Genomic_DNA"/>
</dbReference>
<proteinExistence type="predicted"/>
<dbReference type="InterPro" id="IPR029016">
    <property type="entry name" value="GAF-like_dom_sf"/>
</dbReference>
<evidence type="ECO:0000313" key="3">
    <source>
        <dbReference type="EMBL" id="VFJ55601.1"/>
    </source>
</evidence>
<dbReference type="InterPro" id="IPR003018">
    <property type="entry name" value="GAF"/>
</dbReference>
<gene>
    <name evidence="3" type="ORF">BECKFM1743A_GA0114220_101518</name>
    <name evidence="4" type="ORF">BECKFM1743B_GA0114221_100891</name>
    <name evidence="2" type="ORF">BECKFM1743C_GA0114222_1009312</name>
</gene>
<dbReference type="EMBL" id="CAADFL010000089">
    <property type="protein sequence ID" value="VFK08969.1"/>
    <property type="molecule type" value="Genomic_DNA"/>
</dbReference>
<dbReference type="EMBL" id="CAADEZ010000151">
    <property type="protein sequence ID" value="VFJ55601.1"/>
    <property type="molecule type" value="Genomic_DNA"/>
</dbReference>
<dbReference type="Gene3D" id="3.30.450.40">
    <property type="match status" value="1"/>
</dbReference>
<evidence type="ECO:0000313" key="2">
    <source>
        <dbReference type="EMBL" id="VFJ51115.1"/>
    </source>
</evidence>
<dbReference type="AlphaFoldDB" id="A0A450SP55"/>
<organism evidence="3">
    <name type="scientific">Candidatus Kentrum sp. FM</name>
    <dbReference type="NCBI Taxonomy" id="2126340"/>
    <lineage>
        <taxon>Bacteria</taxon>
        <taxon>Pseudomonadati</taxon>
        <taxon>Pseudomonadota</taxon>
        <taxon>Gammaproteobacteria</taxon>
        <taxon>Candidatus Kentrum</taxon>
    </lineage>
</organism>
<reference evidence="3" key="1">
    <citation type="submission" date="2019-02" db="EMBL/GenBank/DDBJ databases">
        <authorList>
            <person name="Gruber-Vodicka R. H."/>
            <person name="Seah K. B. B."/>
        </authorList>
    </citation>
    <scope>NUCLEOTIDE SEQUENCE</scope>
    <source>
        <strain evidence="3">BECK_BZ163</strain>
        <strain evidence="4">BECK_BZ164</strain>
        <strain evidence="2">BECK_BZ165</strain>
    </source>
</reference>
<feature type="domain" description="GAF" evidence="1">
    <location>
        <begin position="89"/>
        <end position="233"/>
    </location>
</feature>
<sequence length="238" mass="26334">MFFGLTCLGFLTEVRNAAGFPIIAILSETLRHIFQTVECGCPKPKPEVIIVPSTREIHNPDQGDRTYRVFLRALRTLVDAAEHHGRKIDVMALLNGILQSALEMTGSNDGSLLALDEDTNELVFAAIHGAIEDSLVWHRIPPGKGVVNWVVRNRRSTIVNEPREDERFYDNLDVTFGFRTKAILAAPLIGEGKILGVIEVVNKHDGKLFSTGDQELLTLFSRVAGELLYGALKTCPQC</sequence>
<evidence type="ECO:0000259" key="1">
    <source>
        <dbReference type="SMART" id="SM00065"/>
    </source>
</evidence>
<name>A0A450SP55_9GAMM</name>
<dbReference type="SMART" id="SM00065">
    <property type="entry name" value="GAF"/>
    <property type="match status" value="1"/>
</dbReference>